<reference evidence="4 5" key="1">
    <citation type="journal article" date="2018" name="Front. Plant Sci.">
        <title>Red Clover (Trifolium pratense) and Zigzag Clover (T. medium) - A Picture of Genomic Similarities and Differences.</title>
        <authorList>
            <person name="Dluhosova J."/>
            <person name="Istvanek J."/>
            <person name="Nedelnik J."/>
            <person name="Repkova J."/>
        </authorList>
    </citation>
    <scope>NUCLEOTIDE SEQUENCE [LARGE SCALE GENOMIC DNA]</scope>
    <source>
        <strain evidence="5">cv. 10/8</strain>
        <tissue evidence="4">Leaf</tissue>
    </source>
</reference>
<name>A0A392PK71_9FABA</name>
<evidence type="ECO:0000313" key="4">
    <source>
        <dbReference type="EMBL" id="MCI11899.1"/>
    </source>
</evidence>
<dbReference type="PANTHER" id="PTHR46819:SF1">
    <property type="entry name" value="EF-HAND CALCIUM-BINDING DOMAIN-CONTAINING PROTEIN 7"/>
    <property type="match status" value="1"/>
</dbReference>
<sequence>MDGTLTDQEVNEFQISSFGASLQRSDVTQIKTLVEQNVPEGVNSLGITFPGFIEIHNMFLKKGRTETFWAVLRKFGYGNDLKLRDDFLPVPSKQASDQVILTFWLL</sequence>
<organism evidence="4 5">
    <name type="scientific">Trifolium medium</name>
    <dbReference type="NCBI Taxonomy" id="97028"/>
    <lineage>
        <taxon>Eukaryota</taxon>
        <taxon>Viridiplantae</taxon>
        <taxon>Streptophyta</taxon>
        <taxon>Embryophyta</taxon>
        <taxon>Tracheophyta</taxon>
        <taxon>Spermatophyta</taxon>
        <taxon>Magnoliopsida</taxon>
        <taxon>eudicotyledons</taxon>
        <taxon>Gunneridae</taxon>
        <taxon>Pentapetalae</taxon>
        <taxon>rosids</taxon>
        <taxon>fabids</taxon>
        <taxon>Fabales</taxon>
        <taxon>Fabaceae</taxon>
        <taxon>Papilionoideae</taxon>
        <taxon>50 kb inversion clade</taxon>
        <taxon>NPAAA clade</taxon>
        <taxon>Hologalegina</taxon>
        <taxon>IRL clade</taxon>
        <taxon>Trifolieae</taxon>
        <taxon>Trifolium</taxon>
    </lineage>
</organism>
<dbReference type="AlphaFoldDB" id="A0A392PK71"/>
<comment type="caution">
    <text evidence="4">The sequence shown here is derived from an EMBL/GenBank/DDBJ whole genome shotgun (WGS) entry which is preliminary data.</text>
</comment>
<keyword evidence="5" id="KW-1185">Reference proteome</keyword>
<evidence type="ECO:0000256" key="2">
    <source>
        <dbReference type="ARBA" id="ARBA00022737"/>
    </source>
</evidence>
<evidence type="ECO:0000313" key="5">
    <source>
        <dbReference type="Proteomes" id="UP000265520"/>
    </source>
</evidence>
<dbReference type="InterPro" id="IPR013567">
    <property type="entry name" value="EF_hand_assoc_2"/>
</dbReference>
<evidence type="ECO:0000256" key="1">
    <source>
        <dbReference type="ARBA" id="ARBA00022723"/>
    </source>
</evidence>
<dbReference type="PANTHER" id="PTHR46819">
    <property type="entry name" value="EF-HAND CALCIUM-BINDING DOMAIN-CONTAINING PROTEIN 7"/>
    <property type="match status" value="1"/>
</dbReference>
<keyword evidence="1" id="KW-0479">Metal-binding</keyword>
<evidence type="ECO:0000259" key="3">
    <source>
        <dbReference type="Pfam" id="PF08356"/>
    </source>
</evidence>
<dbReference type="Proteomes" id="UP000265520">
    <property type="component" value="Unassembled WGS sequence"/>
</dbReference>
<dbReference type="InterPro" id="IPR052266">
    <property type="entry name" value="Miro-EF-hand_domain"/>
</dbReference>
<keyword evidence="2" id="KW-0677">Repeat</keyword>
<dbReference type="GO" id="GO:0046872">
    <property type="term" value="F:metal ion binding"/>
    <property type="evidence" value="ECO:0007669"/>
    <property type="project" value="UniProtKB-KW"/>
</dbReference>
<dbReference type="Gene3D" id="1.10.238.10">
    <property type="entry name" value="EF-hand"/>
    <property type="match status" value="1"/>
</dbReference>
<accession>A0A392PK71</accession>
<dbReference type="Pfam" id="PF08356">
    <property type="entry name" value="EF_assoc_2"/>
    <property type="match status" value="1"/>
</dbReference>
<dbReference type="EMBL" id="LXQA010081966">
    <property type="protein sequence ID" value="MCI11899.1"/>
    <property type="molecule type" value="Genomic_DNA"/>
</dbReference>
<protein>
    <submittedName>
        <fullName evidence="4">Mitochondrial-like Rho GTPase 1-like</fullName>
    </submittedName>
</protein>
<feature type="domain" description="EF hand associated type-2" evidence="3">
    <location>
        <begin position="21"/>
        <end position="92"/>
    </location>
</feature>
<proteinExistence type="predicted"/>